<dbReference type="EMBL" id="GL449658">
    <property type="protein sequence ID" value="EFN82297.1"/>
    <property type="molecule type" value="Genomic_DNA"/>
</dbReference>
<feature type="chain" id="PRO_5003158234" evidence="2">
    <location>
        <begin position="26"/>
        <end position="225"/>
    </location>
</feature>
<accession>E2BPU6</accession>
<reference evidence="3 4" key="1">
    <citation type="journal article" date="2010" name="Science">
        <title>Genomic comparison of the ants Camponotus floridanus and Harpegnathos saltator.</title>
        <authorList>
            <person name="Bonasio R."/>
            <person name="Zhang G."/>
            <person name="Ye C."/>
            <person name="Mutti N.S."/>
            <person name="Fang X."/>
            <person name="Qin N."/>
            <person name="Donahue G."/>
            <person name="Yang P."/>
            <person name="Li Q."/>
            <person name="Li C."/>
            <person name="Zhang P."/>
            <person name="Huang Z."/>
            <person name="Berger S.L."/>
            <person name="Reinberg D."/>
            <person name="Wang J."/>
            <person name="Liebig J."/>
        </authorList>
    </citation>
    <scope>NUCLEOTIDE SEQUENCE [LARGE SCALE GENOMIC DNA]</scope>
    <source>
        <strain evidence="3 4">R22 G/1</strain>
    </source>
</reference>
<keyword evidence="2" id="KW-0732">Signal</keyword>
<dbReference type="Proteomes" id="UP000008237">
    <property type="component" value="Unassembled WGS sequence"/>
</dbReference>
<organism evidence="4">
    <name type="scientific">Harpegnathos saltator</name>
    <name type="common">Jerdon's jumping ant</name>
    <dbReference type="NCBI Taxonomy" id="610380"/>
    <lineage>
        <taxon>Eukaryota</taxon>
        <taxon>Metazoa</taxon>
        <taxon>Ecdysozoa</taxon>
        <taxon>Arthropoda</taxon>
        <taxon>Hexapoda</taxon>
        <taxon>Insecta</taxon>
        <taxon>Pterygota</taxon>
        <taxon>Neoptera</taxon>
        <taxon>Endopterygota</taxon>
        <taxon>Hymenoptera</taxon>
        <taxon>Apocrita</taxon>
        <taxon>Aculeata</taxon>
        <taxon>Formicoidea</taxon>
        <taxon>Formicidae</taxon>
        <taxon>Ponerinae</taxon>
        <taxon>Ponerini</taxon>
        <taxon>Harpegnathos</taxon>
    </lineage>
</organism>
<evidence type="ECO:0000256" key="1">
    <source>
        <dbReference type="SAM" id="MobiDB-lite"/>
    </source>
</evidence>
<sequence>MRHPFLGHPIFSLIGALHFMRMALTIFCSGCEACRRDSCGVHMNYKHLSVSTTALIAAMEAPLSVIEAAFIYSFRRHLALGMSASHERKKKVSTSDGGAAIDNTFCIAFFAARSQPQVPTPAGMHVPYLLRFEIKENLDRIGGVATVYSATLNYVSTVLQALGQKSQYLCLKVTTIISRDAPDMQDREKGSDPNNFENTQDKKNVKFRSGRVLSDASHGYIRVRP</sequence>
<keyword evidence="4" id="KW-1185">Reference proteome</keyword>
<name>E2BPU6_HARSA</name>
<feature type="compositionally biased region" description="Basic and acidic residues" evidence="1">
    <location>
        <begin position="182"/>
        <end position="191"/>
    </location>
</feature>
<evidence type="ECO:0000313" key="3">
    <source>
        <dbReference type="EMBL" id="EFN82297.1"/>
    </source>
</evidence>
<feature type="region of interest" description="Disordered" evidence="1">
    <location>
        <begin position="182"/>
        <end position="211"/>
    </location>
</feature>
<dbReference type="AlphaFoldDB" id="E2BPU6"/>
<gene>
    <name evidence="3" type="ORF">EAI_09271</name>
</gene>
<feature type="signal peptide" evidence="2">
    <location>
        <begin position="1"/>
        <end position="25"/>
    </location>
</feature>
<evidence type="ECO:0000256" key="2">
    <source>
        <dbReference type="SAM" id="SignalP"/>
    </source>
</evidence>
<proteinExistence type="predicted"/>
<evidence type="ECO:0000313" key="4">
    <source>
        <dbReference type="Proteomes" id="UP000008237"/>
    </source>
</evidence>
<protein>
    <submittedName>
        <fullName evidence="3">Uncharacterized protein</fullName>
    </submittedName>
</protein>
<dbReference type="InParanoid" id="E2BPU6"/>